<organism evidence="1 2">
    <name type="scientific">Streptomyces cacaoi</name>
    <dbReference type="NCBI Taxonomy" id="1898"/>
    <lineage>
        <taxon>Bacteria</taxon>
        <taxon>Bacillati</taxon>
        <taxon>Actinomycetota</taxon>
        <taxon>Actinomycetes</taxon>
        <taxon>Kitasatosporales</taxon>
        <taxon>Streptomycetaceae</taxon>
        <taxon>Streptomyces</taxon>
    </lineage>
</organism>
<evidence type="ECO:0000313" key="2">
    <source>
        <dbReference type="Proteomes" id="UP000319210"/>
    </source>
</evidence>
<dbReference type="InterPro" id="IPR027417">
    <property type="entry name" value="P-loop_NTPase"/>
</dbReference>
<dbReference type="RefSeq" id="WP_086814100.1">
    <property type="nucleotide sequence ID" value="NZ_BJMM01000012.1"/>
</dbReference>
<dbReference type="EMBL" id="BJMM01000012">
    <property type="protein sequence ID" value="GEB50406.1"/>
    <property type="molecule type" value="Genomic_DNA"/>
</dbReference>
<protein>
    <submittedName>
        <fullName evidence="1">Uncharacterized protein</fullName>
    </submittedName>
</protein>
<accession>A0A4Y3QY79</accession>
<dbReference type="Pfam" id="PF13481">
    <property type="entry name" value="AAA_25"/>
    <property type="match status" value="1"/>
</dbReference>
<keyword evidence="2" id="KW-1185">Reference proteome</keyword>
<dbReference type="OrthoDB" id="5144161at2"/>
<evidence type="ECO:0000313" key="1">
    <source>
        <dbReference type="EMBL" id="GEB50406.1"/>
    </source>
</evidence>
<sequence>MFSLTQSIRAMGDAGDPLPTPFNAIERAGTKLYRGQVSLTSAGGGTGKSAFWLVWMLKARIPTLYFSADSDAFIQTSRAISALYQVDMEEAMSAVRRKQIAQYALRLDQCPIRFNYNASPSLDDIENSLRCWYELYNEYPHCVIVDNVTNVRTGGEANAEDPFAGLEALMDYLNTMARETGAHVAAMHHTTGPYNDGDKPIPKSGVKGQVTRVPALVFTLHKPSEDTLAVSVVKDRSGRSDATGSSFVELRFDGQTMQITDDVFLVAA</sequence>
<dbReference type="Proteomes" id="UP000319210">
    <property type="component" value="Unassembled WGS sequence"/>
</dbReference>
<gene>
    <name evidence="1" type="ORF">SCA03_29570</name>
</gene>
<proteinExistence type="predicted"/>
<dbReference type="SUPFAM" id="SSF52540">
    <property type="entry name" value="P-loop containing nucleoside triphosphate hydrolases"/>
    <property type="match status" value="1"/>
</dbReference>
<reference evidence="1 2" key="1">
    <citation type="submission" date="2019-06" db="EMBL/GenBank/DDBJ databases">
        <title>Whole genome shotgun sequence of Streptomyces cacaoi subsp. cacaoi NBRC 12748.</title>
        <authorList>
            <person name="Hosoyama A."/>
            <person name="Uohara A."/>
            <person name="Ohji S."/>
            <person name="Ichikawa N."/>
        </authorList>
    </citation>
    <scope>NUCLEOTIDE SEQUENCE [LARGE SCALE GENOMIC DNA]</scope>
    <source>
        <strain evidence="1 2">NBRC 12748</strain>
    </source>
</reference>
<dbReference type="Gene3D" id="3.40.50.300">
    <property type="entry name" value="P-loop containing nucleotide triphosphate hydrolases"/>
    <property type="match status" value="1"/>
</dbReference>
<dbReference type="AlphaFoldDB" id="A0A4Y3QY79"/>
<name>A0A4Y3QY79_STRCI</name>
<comment type="caution">
    <text evidence="1">The sequence shown here is derived from an EMBL/GenBank/DDBJ whole genome shotgun (WGS) entry which is preliminary data.</text>
</comment>